<dbReference type="Proteomes" id="UP000887013">
    <property type="component" value="Unassembled WGS sequence"/>
</dbReference>
<keyword evidence="2" id="KW-1185">Reference proteome</keyword>
<evidence type="ECO:0000313" key="1">
    <source>
        <dbReference type="EMBL" id="GFU18242.1"/>
    </source>
</evidence>
<reference evidence="1" key="1">
    <citation type="submission" date="2020-08" db="EMBL/GenBank/DDBJ databases">
        <title>Multicomponent nature underlies the extraordinary mechanical properties of spider dragline silk.</title>
        <authorList>
            <person name="Kono N."/>
            <person name="Nakamura H."/>
            <person name="Mori M."/>
            <person name="Yoshida Y."/>
            <person name="Ohtoshi R."/>
            <person name="Malay A.D."/>
            <person name="Moran D.A.P."/>
            <person name="Tomita M."/>
            <person name="Numata K."/>
            <person name="Arakawa K."/>
        </authorList>
    </citation>
    <scope>NUCLEOTIDE SEQUENCE</scope>
</reference>
<name>A0A8X6QGW2_NEPPI</name>
<dbReference type="EMBL" id="BMAW01126774">
    <property type="protein sequence ID" value="GFU18242.1"/>
    <property type="molecule type" value="Genomic_DNA"/>
</dbReference>
<gene>
    <name evidence="1" type="ORF">NPIL_384961</name>
</gene>
<sequence length="99" mass="11073">MASERRLQAYAGAWRYAPARCGYAGFWLHAVSGMRCVSALSAALRRFAAAQRCYVLPPAALAFCAFASNSVFCEGVSQRAAQRRWQACQRRRFSYLLNV</sequence>
<protein>
    <submittedName>
        <fullName evidence="1">Uncharacterized protein</fullName>
    </submittedName>
</protein>
<proteinExistence type="predicted"/>
<evidence type="ECO:0000313" key="2">
    <source>
        <dbReference type="Proteomes" id="UP000887013"/>
    </source>
</evidence>
<accession>A0A8X6QGW2</accession>
<organism evidence="1 2">
    <name type="scientific">Nephila pilipes</name>
    <name type="common">Giant wood spider</name>
    <name type="synonym">Nephila maculata</name>
    <dbReference type="NCBI Taxonomy" id="299642"/>
    <lineage>
        <taxon>Eukaryota</taxon>
        <taxon>Metazoa</taxon>
        <taxon>Ecdysozoa</taxon>
        <taxon>Arthropoda</taxon>
        <taxon>Chelicerata</taxon>
        <taxon>Arachnida</taxon>
        <taxon>Araneae</taxon>
        <taxon>Araneomorphae</taxon>
        <taxon>Entelegynae</taxon>
        <taxon>Araneoidea</taxon>
        <taxon>Nephilidae</taxon>
        <taxon>Nephila</taxon>
    </lineage>
</organism>
<comment type="caution">
    <text evidence="1">The sequence shown here is derived from an EMBL/GenBank/DDBJ whole genome shotgun (WGS) entry which is preliminary data.</text>
</comment>
<dbReference type="AlphaFoldDB" id="A0A8X6QGW2"/>